<feature type="signal peptide" evidence="1">
    <location>
        <begin position="1"/>
        <end position="19"/>
    </location>
</feature>
<sequence>MSKIWGILVIFCFIKESASLDACVIDHYALRFSDVSDLFKLNMSLTDVTQIIDQGDGPIQINEFGQFSATPWSKNSIEFCGEI</sequence>
<evidence type="ECO:0000313" key="3">
    <source>
        <dbReference type="Proteomes" id="UP001152747"/>
    </source>
</evidence>
<feature type="chain" id="PRO_5040275217" description="Receptor L-domain domain-containing protein" evidence="1">
    <location>
        <begin position="20"/>
        <end position="83"/>
    </location>
</feature>
<evidence type="ECO:0000313" key="2">
    <source>
        <dbReference type="EMBL" id="CAI5450436.1"/>
    </source>
</evidence>
<keyword evidence="3" id="KW-1185">Reference proteome</keyword>
<protein>
    <recommendedName>
        <fullName evidence="4">Receptor L-domain domain-containing protein</fullName>
    </recommendedName>
</protein>
<dbReference type="Proteomes" id="UP001152747">
    <property type="component" value="Unassembled WGS sequence"/>
</dbReference>
<keyword evidence="1" id="KW-0732">Signal</keyword>
<reference evidence="2" key="1">
    <citation type="submission" date="2022-11" db="EMBL/GenBank/DDBJ databases">
        <authorList>
            <person name="Kikuchi T."/>
        </authorList>
    </citation>
    <scope>NUCLEOTIDE SEQUENCE</scope>
    <source>
        <strain evidence="2">PS1010</strain>
    </source>
</reference>
<gene>
    <name evidence="2" type="ORF">CAMP_LOCUS13073</name>
</gene>
<name>A0A9P1ITF3_9PELO</name>
<evidence type="ECO:0008006" key="4">
    <source>
        <dbReference type="Google" id="ProtNLM"/>
    </source>
</evidence>
<comment type="caution">
    <text evidence="2">The sequence shown here is derived from an EMBL/GenBank/DDBJ whole genome shotgun (WGS) entry which is preliminary data.</text>
</comment>
<proteinExistence type="predicted"/>
<accession>A0A9P1ITF3</accession>
<evidence type="ECO:0000256" key="1">
    <source>
        <dbReference type="SAM" id="SignalP"/>
    </source>
</evidence>
<dbReference type="EMBL" id="CANHGI010000005">
    <property type="protein sequence ID" value="CAI5450436.1"/>
    <property type="molecule type" value="Genomic_DNA"/>
</dbReference>
<dbReference type="AlphaFoldDB" id="A0A9P1ITF3"/>
<organism evidence="2 3">
    <name type="scientific">Caenorhabditis angaria</name>
    <dbReference type="NCBI Taxonomy" id="860376"/>
    <lineage>
        <taxon>Eukaryota</taxon>
        <taxon>Metazoa</taxon>
        <taxon>Ecdysozoa</taxon>
        <taxon>Nematoda</taxon>
        <taxon>Chromadorea</taxon>
        <taxon>Rhabditida</taxon>
        <taxon>Rhabditina</taxon>
        <taxon>Rhabditomorpha</taxon>
        <taxon>Rhabditoidea</taxon>
        <taxon>Rhabditidae</taxon>
        <taxon>Peloderinae</taxon>
        <taxon>Caenorhabditis</taxon>
    </lineage>
</organism>